<gene>
    <name evidence="1" type="ORF">CEXT_355481</name>
</gene>
<sequence>MAGTPECGFLKYFVFTSGVVDGIGSAGVEHDGTGSAFQCRRDVDFMDSVYRSAVHEQEWSECSSQQFSPILKARKELSHWEVKVI</sequence>
<keyword evidence="2" id="KW-1185">Reference proteome</keyword>
<dbReference type="EMBL" id="BPLR01008358">
    <property type="protein sequence ID" value="GIY24143.1"/>
    <property type="molecule type" value="Genomic_DNA"/>
</dbReference>
<accession>A0AAV4RPF5</accession>
<evidence type="ECO:0000313" key="2">
    <source>
        <dbReference type="Proteomes" id="UP001054945"/>
    </source>
</evidence>
<proteinExistence type="predicted"/>
<name>A0AAV4RPF5_CAEEX</name>
<organism evidence="1 2">
    <name type="scientific">Caerostris extrusa</name>
    <name type="common">Bark spider</name>
    <name type="synonym">Caerostris bankana</name>
    <dbReference type="NCBI Taxonomy" id="172846"/>
    <lineage>
        <taxon>Eukaryota</taxon>
        <taxon>Metazoa</taxon>
        <taxon>Ecdysozoa</taxon>
        <taxon>Arthropoda</taxon>
        <taxon>Chelicerata</taxon>
        <taxon>Arachnida</taxon>
        <taxon>Araneae</taxon>
        <taxon>Araneomorphae</taxon>
        <taxon>Entelegynae</taxon>
        <taxon>Araneoidea</taxon>
        <taxon>Araneidae</taxon>
        <taxon>Caerostris</taxon>
    </lineage>
</organism>
<dbReference type="AlphaFoldDB" id="A0AAV4RPF5"/>
<dbReference type="Proteomes" id="UP001054945">
    <property type="component" value="Unassembled WGS sequence"/>
</dbReference>
<evidence type="ECO:0000313" key="1">
    <source>
        <dbReference type="EMBL" id="GIY24143.1"/>
    </source>
</evidence>
<protein>
    <submittedName>
        <fullName evidence="1">Uncharacterized protein</fullName>
    </submittedName>
</protein>
<reference evidence="1 2" key="1">
    <citation type="submission" date="2021-06" db="EMBL/GenBank/DDBJ databases">
        <title>Caerostris extrusa draft genome.</title>
        <authorList>
            <person name="Kono N."/>
            <person name="Arakawa K."/>
        </authorList>
    </citation>
    <scope>NUCLEOTIDE SEQUENCE [LARGE SCALE GENOMIC DNA]</scope>
</reference>
<comment type="caution">
    <text evidence="1">The sequence shown here is derived from an EMBL/GenBank/DDBJ whole genome shotgun (WGS) entry which is preliminary data.</text>
</comment>